<feature type="chain" id="PRO_5030082949" evidence="2">
    <location>
        <begin position="24"/>
        <end position="60"/>
    </location>
</feature>
<sequence>MNGKLLFLASVFGLNMLMGACQPATDSGTTTPADGTTVPPAGTGTTVPPAGTTTISPTPR</sequence>
<evidence type="ECO:0000256" key="1">
    <source>
        <dbReference type="SAM" id="MobiDB-lite"/>
    </source>
</evidence>
<evidence type="ECO:0000313" key="3">
    <source>
        <dbReference type="EMBL" id="RUS93457.1"/>
    </source>
</evidence>
<dbReference type="AlphaFoldDB" id="A0A3S1BXV9"/>
<keyword evidence="2" id="KW-0732">Signal</keyword>
<reference evidence="3" key="2">
    <citation type="journal article" date="2019" name="Genome Biol. Evol.">
        <title>Day and night: Metabolic profiles and evolutionary relationships of six axenic non-marine cyanobacteria.</title>
        <authorList>
            <person name="Will S.E."/>
            <person name="Henke P."/>
            <person name="Boedeker C."/>
            <person name="Huang S."/>
            <person name="Brinkmann H."/>
            <person name="Rohde M."/>
            <person name="Jarek M."/>
            <person name="Friedl T."/>
            <person name="Seufert S."/>
            <person name="Schumacher M."/>
            <person name="Overmann J."/>
            <person name="Neumann-Schaal M."/>
            <person name="Petersen J."/>
        </authorList>
    </citation>
    <scope>NUCLEOTIDE SEQUENCE [LARGE SCALE GENOMIC DNA]</scope>
    <source>
        <strain evidence="3">PCC 7102</strain>
    </source>
</reference>
<feature type="compositionally biased region" description="Low complexity" evidence="1">
    <location>
        <begin position="23"/>
        <end position="54"/>
    </location>
</feature>
<gene>
    <name evidence="3" type="ORF">DSM106972_096060</name>
</gene>
<feature type="region of interest" description="Disordered" evidence="1">
    <location>
        <begin position="22"/>
        <end position="60"/>
    </location>
</feature>
<evidence type="ECO:0000313" key="4">
    <source>
        <dbReference type="Proteomes" id="UP000271624"/>
    </source>
</evidence>
<dbReference type="EMBL" id="RSCL01000058">
    <property type="protein sequence ID" value="RUS93457.1"/>
    <property type="molecule type" value="Genomic_DNA"/>
</dbReference>
<accession>A0A3S1BXV9</accession>
<protein>
    <submittedName>
        <fullName evidence="3">Uncharacterized protein</fullName>
    </submittedName>
</protein>
<name>A0A3S1BXV9_9CYAN</name>
<organism evidence="3 4">
    <name type="scientific">Dulcicalothrix desertica PCC 7102</name>
    <dbReference type="NCBI Taxonomy" id="232991"/>
    <lineage>
        <taxon>Bacteria</taxon>
        <taxon>Bacillati</taxon>
        <taxon>Cyanobacteriota</taxon>
        <taxon>Cyanophyceae</taxon>
        <taxon>Nostocales</taxon>
        <taxon>Calotrichaceae</taxon>
        <taxon>Dulcicalothrix</taxon>
    </lineage>
</organism>
<proteinExistence type="predicted"/>
<keyword evidence="4" id="KW-1185">Reference proteome</keyword>
<reference evidence="3" key="1">
    <citation type="submission" date="2018-12" db="EMBL/GenBank/DDBJ databases">
        <authorList>
            <person name="Will S."/>
            <person name="Neumann-Schaal M."/>
            <person name="Henke P."/>
        </authorList>
    </citation>
    <scope>NUCLEOTIDE SEQUENCE</scope>
    <source>
        <strain evidence="3">PCC 7102</strain>
    </source>
</reference>
<dbReference type="RefSeq" id="WP_127087518.1">
    <property type="nucleotide sequence ID" value="NZ_RSCL01000058.1"/>
</dbReference>
<evidence type="ECO:0000256" key="2">
    <source>
        <dbReference type="SAM" id="SignalP"/>
    </source>
</evidence>
<feature type="signal peptide" evidence="2">
    <location>
        <begin position="1"/>
        <end position="23"/>
    </location>
</feature>
<dbReference type="PROSITE" id="PS51257">
    <property type="entry name" value="PROKAR_LIPOPROTEIN"/>
    <property type="match status" value="1"/>
</dbReference>
<comment type="caution">
    <text evidence="3">The sequence shown here is derived from an EMBL/GenBank/DDBJ whole genome shotgun (WGS) entry which is preliminary data.</text>
</comment>
<dbReference type="Proteomes" id="UP000271624">
    <property type="component" value="Unassembled WGS sequence"/>
</dbReference>